<evidence type="ECO:0000313" key="1">
    <source>
        <dbReference type="EMBL" id="KAG7442578.1"/>
    </source>
</evidence>
<comment type="caution">
    <text evidence="1">The sequence shown here is derived from an EMBL/GenBank/DDBJ whole genome shotgun (WGS) entry which is preliminary data.</text>
</comment>
<name>A0A9P8ANR4_9AGAR</name>
<proteinExistence type="predicted"/>
<dbReference type="Proteomes" id="UP000812287">
    <property type="component" value="Unassembled WGS sequence"/>
</dbReference>
<protein>
    <submittedName>
        <fullName evidence="1">Uncharacterized protein</fullName>
    </submittedName>
</protein>
<organism evidence="1 2">
    <name type="scientific">Guyanagaster necrorhizus</name>
    <dbReference type="NCBI Taxonomy" id="856835"/>
    <lineage>
        <taxon>Eukaryota</taxon>
        <taxon>Fungi</taxon>
        <taxon>Dikarya</taxon>
        <taxon>Basidiomycota</taxon>
        <taxon>Agaricomycotina</taxon>
        <taxon>Agaricomycetes</taxon>
        <taxon>Agaricomycetidae</taxon>
        <taxon>Agaricales</taxon>
        <taxon>Marasmiineae</taxon>
        <taxon>Physalacriaceae</taxon>
        <taxon>Guyanagaster</taxon>
    </lineage>
</organism>
<accession>A0A9P8ANR4</accession>
<dbReference type="RefSeq" id="XP_043036078.1">
    <property type="nucleotide sequence ID" value="XM_043187027.1"/>
</dbReference>
<gene>
    <name evidence="1" type="ORF">BT62DRAFT_935883</name>
</gene>
<feature type="non-terminal residue" evidence="1">
    <location>
        <position position="1"/>
    </location>
</feature>
<keyword evidence="2" id="KW-1185">Reference proteome</keyword>
<dbReference type="EMBL" id="MU250550">
    <property type="protein sequence ID" value="KAG7442578.1"/>
    <property type="molecule type" value="Genomic_DNA"/>
</dbReference>
<reference evidence="1" key="1">
    <citation type="submission" date="2020-11" db="EMBL/GenBank/DDBJ databases">
        <title>Adaptations for nitrogen fixation in a non-lichenized fungal sporocarp promotes dispersal by wood-feeding termites.</title>
        <authorList>
            <consortium name="DOE Joint Genome Institute"/>
            <person name="Koch R.A."/>
            <person name="Yoon G."/>
            <person name="Arayal U."/>
            <person name="Lail K."/>
            <person name="Amirebrahimi M."/>
            <person name="Labutti K."/>
            <person name="Lipzen A."/>
            <person name="Riley R."/>
            <person name="Barry K."/>
            <person name="Henrissat B."/>
            <person name="Grigoriev I.V."/>
            <person name="Herr J.R."/>
            <person name="Aime M.C."/>
        </authorList>
    </citation>
    <scope>NUCLEOTIDE SEQUENCE</scope>
    <source>
        <strain evidence="1">MCA 3950</strain>
    </source>
</reference>
<evidence type="ECO:0000313" key="2">
    <source>
        <dbReference type="Proteomes" id="UP000812287"/>
    </source>
</evidence>
<dbReference type="GeneID" id="66109324"/>
<dbReference type="AlphaFoldDB" id="A0A9P8ANR4"/>
<sequence>MVAQTRWSPRDTCYDASVDSDDGGGVRSGQLDVHVLHILETMSSGQCHPCCEVYHANLGQIEAYIINLVGGEASREHSTILDPIEHEIQLLEKFEMQLLGKLRLSELDVDSVDLVYEALRSKDAGSVAILCKLYHFRLQYSRAKRSLPVKLEPSLSPPGVSHTLTCADWIRH</sequence>